<feature type="domain" description="Ketosynthase family 3 (KS3)" evidence="7">
    <location>
        <begin position="40"/>
        <end position="466"/>
    </location>
</feature>
<dbReference type="InterPro" id="IPR016039">
    <property type="entry name" value="Thiolase-like"/>
</dbReference>
<evidence type="ECO:0000256" key="1">
    <source>
        <dbReference type="ARBA" id="ARBA00001957"/>
    </source>
</evidence>
<evidence type="ECO:0000256" key="2">
    <source>
        <dbReference type="ARBA" id="ARBA00022450"/>
    </source>
</evidence>
<protein>
    <submittedName>
        <fullName evidence="8">Type I polyketide synthase</fullName>
    </submittedName>
</protein>
<evidence type="ECO:0000256" key="6">
    <source>
        <dbReference type="ARBA" id="ARBA00023315"/>
    </source>
</evidence>
<name>A0ABW0AUU8_9ACTN</name>
<feature type="non-terminal residue" evidence="8">
    <location>
        <position position="689"/>
    </location>
</feature>
<keyword evidence="3" id="KW-0597">Phosphoprotein</keyword>
<dbReference type="Gene3D" id="3.40.47.10">
    <property type="match status" value="1"/>
</dbReference>
<dbReference type="SMART" id="SM00827">
    <property type="entry name" value="PKS_AT"/>
    <property type="match status" value="1"/>
</dbReference>
<dbReference type="InterPro" id="IPR015083">
    <property type="entry name" value="NorB/c/GfsB-D-like_docking"/>
</dbReference>
<keyword evidence="4" id="KW-0808">Transferase</keyword>
<dbReference type="Pfam" id="PF02801">
    <property type="entry name" value="Ketoacyl-synt_C"/>
    <property type="match status" value="1"/>
</dbReference>
<sequence>MRIGEAPVANEAKLREYLKKVTTDLNEAHGRLREIESQAHEPIAITAISCRFPGGVNSPEELWELIVSGGDALTEFPADRGWDLDNLFSDDPDDQGTSVTREGGFLRDASSFDAAFFGISPREAMAMDPQQRLLLETSWEAFERAGIDPSSLRGSQAGVFVGINGSDYLTPLLEASEDYAGHLGTGNAASVMSGRLSYTFGLEGPAVTVDTACSASLVALHLAAQALRNGECSLALAGGVHVMSTPGLFVEFSKQRGLSADGRCKAFAAGADGFGPAEGVGVLLLERLSDARRNGHPVLALVRGSAINQDGASNGLTAPNGPSQQRVIRQALANARLSADQVDAVEAHGTGTSLGDPIEAQALIATYGQDRAGGQPLLLGSVKSNIGHTQAAAGVAGVIKMVMAMRHGVLPKSLHIDEPSPHVDWSEGSVSLLTEPTAWPETTHPRRAGVSSFGFSGTNAHVIVEQAPVEESAEVVEPGSDLSVVPWVLSGRSAVALRGQAERLSGWLSAVPDAGVVDVGWSLASSRAGLDHRAVVLADHVAGVGAVASGSLAAGVVSGSVVSGKTVFVFPGQGSQWVGMAAGLLDASPVFAARVDECAKALEPFTDWSLSDVLRGVDGAPSLERVDVVQPALFAVMVSLAEVWRAAGVRPGAVVGHSQGEIAAACVAGILSLEDAARVVALRSRAIGG</sequence>
<dbReference type="Pfam" id="PF00698">
    <property type="entry name" value="Acyl_transf_1"/>
    <property type="match status" value="1"/>
</dbReference>
<dbReference type="InterPro" id="IPR014030">
    <property type="entry name" value="Ketoacyl_synth_N"/>
</dbReference>
<dbReference type="PROSITE" id="PS00606">
    <property type="entry name" value="KS3_1"/>
    <property type="match status" value="1"/>
</dbReference>
<comment type="cofactor">
    <cofactor evidence="1">
        <name>pantetheine 4'-phosphate</name>
        <dbReference type="ChEBI" id="CHEBI:47942"/>
    </cofactor>
</comment>
<dbReference type="SUPFAM" id="SSF52151">
    <property type="entry name" value="FabD/lysophospholipase-like"/>
    <property type="match status" value="1"/>
</dbReference>
<dbReference type="SUPFAM" id="SSF101173">
    <property type="entry name" value="Docking domain B of the erythromycin polyketide synthase (DEBS)"/>
    <property type="match status" value="1"/>
</dbReference>
<dbReference type="Gene3D" id="3.40.366.10">
    <property type="entry name" value="Malonyl-Coenzyme A Acyl Carrier Protein, domain 2"/>
    <property type="match status" value="1"/>
</dbReference>
<proteinExistence type="predicted"/>
<dbReference type="InterPro" id="IPR001227">
    <property type="entry name" value="Ac_transferase_dom_sf"/>
</dbReference>
<dbReference type="Gene3D" id="3.30.70.3290">
    <property type="match status" value="1"/>
</dbReference>
<dbReference type="Proteomes" id="UP001596160">
    <property type="component" value="Unassembled WGS sequence"/>
</dbReference>
<evidence type="ECO:0000259" key="7">
    <source>
        <dbReference type="PROSITE" id="PS52004"/>
    </source>
</evidence>
<dbReference type="CDD" id="cd00833">
    <property type="entry name" value="PKS"/>
    <property type="match status" value="1"/>
</dbReference>
<dbReference type="InterPro" id="IPR020841">
    <property type="entry name" value="PKS_Beta-ketoAc_synthase_dom"/>
</dbReference>
<evidence type="ECO:0000256" key="5">
    <source>
        <dbReference type="ARBA" id="ARBA00023268"/>
    </source>
</evidence>
<dbReference type="InterPro" id="IPR032821">
    <property type="entry name" value="PKS_assoc"/>
</dbReference>
<comment type="caution">
    <text evidence="8">The sequence shown here is derived from an EMBL/GenBank/DDBJ whole genome shotgun (WGS) entry which is preliminary data.</text>
</comment>
<evidence type="ECO:0000256" key="3">
    <source>
        <dbReference type="ARBA" id="ARBA00022553"/>
    </source>
</evidence>
<dbReference type="InterPro" id="IPR050091">
    <property type="entry name" value="PKS_NRPS_Biosynth_Enz"/>
</dbReference>
<dbReference type="PANTHER" id="PTHR43775">
    <property type="entry name" value="FATTY ACID SYNTHASE"/>
    <property type="match status" value="1"/>
</dbReference>
<evidence type="ECO:0000313" key="8">
    <source>
        <dbReference type="EMBL" id="MFC5157036.1"/>
    </source>
</evidence>
<dbReference type="Pfam" id="PF16197">
    <property type="entry name" value="KAsynt_C_assoc"/>
    <property type="match status" value="1"/>
</dbReference>
<reference evidence="9" key="1">
    <citation type="journal article" date="2019" name="Int. J. Syst. Evol. Microbiol.">
        <title>The Global Catalogue of Microorganisms (GCM) 10K type strain sequencing project: providing services to taxonomists for standard genome sequencing and annotation.</title>
        <authorList>
            <consortium name="The Broad Institute Genomics Platform"/>
            <consortium name="The Broad Institute Genome Sequencing Center for Infectious Disease"/>
            <person name="Wu L."/>
            <person name="Ma J."/>
        </authorList>
    </citation>
    <scope>NUCLEOTIDE SEQUENCE [LARGE SCALE GENOMIC DNA]</scope>
    <source>
        <strain evidence="9">PCU 266</strain>
    </source>
</reference>
<accession>A0ABW0AUU8</accession>
<keyword evidence="6" id="KW-0012">Acyltransferase</keyword>
<keyword evidence="9" id="KW-1185">Reference proteome</keyword>
<organism evidence="8 9">
    <name type="scientific">Streptomyces amakusaensis</name>
    <dbReference type="NCBI Taxonomy" id="67271"/>
    <lineage>
        <taxon>Bacteria</taxon>
        <taxon>Bacillati</taxon>
        <taxon>Actinomycetota</taxon>
        <taxon>Actinomycetes</taxon>
        <taxon>Kitasatosporales</taxon>
        <taxon>Streptomycetaceae</taxon>
        <taxon>Streptomyces</taxon>
    </lineage>
</organism>
<keyword evidence="2" id="KW-0596">Phosphopantetheine</keyword>
<evidence type="ECO:0000256" key="4">
    <source>
        <dbReference type="ARBA" id="ARBA00022679"/>
    </source>
</evidence>
<dbReference type="InterPro" id="IPR036299">
    <property type="entry name" value="Polyketide_synth_docking_sf"/>
</dbReference>
<dbReference type="Pfam" id="PF00109">
    <property type="entry name" value="ketoacyl-synt"/>
    <property type="match status" value="1"/>
</dbReference>
<dbReference type="SUPFAM" id="SSF53901">
    <property type="entry name" value="Thiolase-like"/>
    <property type="match status" value="1"/>
</dbReference>
<gene>
    <name evidence="8" type="ORF">ACFPRH_35520</name>
</gene>
<dbReference type="PANTHER" id="PTHR43775:SF51">
    <property type="entry name" value="INACTIVE PHENOLPHTHIOCEROL SYNTHESIS POLYKETIDE SYNTHASE TYPE I PKS1-RELATED"/>
    <property type="match status" value="1"/>
</dbReference>
<dbReference type="Pfam" id="PF08990">
    <property type="entry name" value="Docking"/>
    <property type="match status" value="1"/>
</dbReference>
<evidence type="ECO:0000313" key="9">
    <source>
        <dbReference type="Proteomes" id="UP001596160"/>
    </source>
</evidence>
<dbReference type="PROSITE" id="PS52004">
    <property type="entry name" value="KS3_2"/>
    <property type="match status" value="1"/>
</dbReference>
<dbReference type="InterPro" id="IPR014043">
    <property type="entry name" value="Acyl_transferase_dom"/>
</dbReference>
<keyword evidence="5" id="KW-0511">Multifunctional enzyme</keyword>
<dbReference type="InterPro" id="IPR018201">
    <property type="entry name" value="Ketoacyl_synth_AS"/>
</dbReference>
<dbReference type="RefSeq" id="WP_381735653.1">
    <property type="nucleotide sequence ID" value="NZ_BAAASB010000025.1"/>
</dbReference>
<dbReference type="InterPro" id="IPR014031">
    <property type="entry name" value="Ketoacyl_synth_C"/>
</dbReference>
<dbReference type="SMART" id="SM00825">
    <property type="entry name" value="PKS_KS"/>
    <property type="match status" value="1"/>
</dbReference>
<dbReference type="EMBL" id="JBHSKP010000061">
    <property type="protein sequence ID" value="MFC5157036.1"/>
    <property type="molecule type" value="Genomic_DNA"/>
</dbReference>
<dbReference type="InterPro" id="IPR016035">
    <property type="entry name" value="Acyl_Trfase/lysoPLipase"/>
</dbReference>